<dbReference type="InterPro" id="IPR021084">
    <property type="entry name" value="Het-s_prion_dom"/>
</dbReference>
<gene>
    <name evidence="3" type="ORF">CEP54_002512</name>
</gene>
<evidence type="ECO:0000259" key="1">
    <source>
        <dbReference type="Pfam" id="PF11558"/>
    </source>
</evidence>
<evidence type="ECO:0000259" key="2">
    <source>
        <dbReference type="Pfam" id="PF14479"/>
    </source>
</evidence>
<dbReference type="InterPro" id="IPR029498">
    <property type="entry name" value="HeLo_dom"/>
</dbReference>
<dbReference type="PANTHER" id="PTHR37542">
    <property type="entry name" value="HELO DOMAIN-CONTAINING PROTEIN-RELATED"/>
    <property type="match status" value="1"/>
</dbReference>
<dbReference type="EMBL" id="NKCI01000015">
    <property type="protein sequence ID" value="RSL68983.1"/>
    <property type="molecule type" value="Genomic_DNA"/>
</dbReference>
<sequence>MAETFGAVAGALSVAALFNNCVDCLGYIQLGRDFGRDFELSQLKLDITRSRISRWGEAVAVNTNPCFTNNGSEDVDSQQAWRILDQIRALFEKAQEKSTPYDHPADSRASALPELSPVVRNLHGHIERIVHQRQKQTGLLKKFKWAVYDKERLDELIRHITDLVGHLENLYPMETQRRNLAKSEIETINGEPSLSALKNAASGTDDLLAEAVAGKIEAIGKNETQNVLTEETARVKVGNYWSDSVLSRGVPVMDKTQNKAGAITARGASIVHVGTTFGGRGIFD</sequence>
<dbReference type="Pfam" id="PF14479">
    <property type="entry name" value="HeLo"/>
    <property type="match status" value="1"/>
</dbReference>
<feature type="domain" description="Het-s prion-forming" evidence="1">
    <location>
        <begin position="216"/>
        <end position="278"/>
    </location>
</feature>
<evidence type="ECO:0000313" key="3">
    <source>
        <dbReference type="EMBL" id="RSL68983.1"/>
    </source>
</evidence>
<organism evidence="3 4">
    <name type="scientific">Fusarium duplospermum</name>
    <dbReference type="NCBI Taxonomy" id="1325734"/>
    <lineage>
        <taxon>Eukaryota</taxon>
        <taxon>Fungi</taxon>
        <taxon>Dikarya</taxon>
        <taxon>Ascomycota</taxon>
        <taxon>Pezizomycotina</taxon>
        <taxon>Sordariomycetes</taxon>
        <taxon>Hypocreomycetidae</taxon>
        <taxon>Hypocreales</taxon>
        <taxon>Nectriaceae</taxon>
        <taxon>Fusarium</taxon>
        <taxon>Fusarium solani species complex</taxon>
    </lineage>
</organism>
<reference evidence="3 4" key="1">
    <citation type="submission" date="2017-06" db="EMBL/GenBank/DDBJ databases">
        <title>Comparative genomic analysis of Ambrosia Fusariam Clade fungi.</title>
        <authorList>
            <person name="Stajich J.E."/>
            <person name="Carrillo J."/>
            <person name="Kijimoto T."/>
            <person name="Eskalen A."/>
            <person name="O'Donnell K."/>
            <person name="Kasson M."/>
        </authorList>
    </citation>
    <scope>NUCLEOTIDE SEQUENCE [LARGE SCALE GENOMIC DNA]</scope>
    <source>
        <strain evidence="3 4">NRRL62584</strain>
    </source>
</reference>
<name>A0A428QUW3_9HYPO</name>
<dbReference type="OrthoDB" id="20872at2759"/>
<dbReference type="PANTHER" id="PTHR37542:SF3">
    <property type="entry name" value="PRION-INHIBITION AND PROPAGATION HELO DOMAIN-CONTAINING PROTEIN"/>
    <property type="match status" value="1"/>
</dbReference>
<evidence type="ECO:0000313" key="4">
    <source>
        <dbReference type="Proteomes" id="UP000288168"/>
    </source>
</evidence>
<protein>
    <recommendedName>
        <fullName evidence="5">Prion-inhibition and propagation HeLo domain-containing protein</fullName>
    </recommendedName>
</protein>
<dbReference type="STRING" id="1325734.A0A428QUW3"/>
<accession>A0A428QUW3</accession>
<keyword evidence="4" id="KW-1185">Reference proteome</keyword>
<proteinExistence type="predicted"/>
<comment type="caution">
    <text evidence="3">The sequence shown here is derived from an EMBL/GenBank/DDBJ whole genome shotgun (WGS) entry which is preliminary data.</text>
</comment>
<feature type="domain" description="Prion-inhibition and propagation HeLo" evidence="2">
    <location>
        <begin position="6"/>
        <end position="197"/>
    </location>
</feature>
<dbReference type="AlphaFoldDB" id="A0A428QUW3"/>
<evidence type="ECO:0008006" key="5">
    <source>
        <dbReference type="Google" id="ProtNLM"/>
    </source>
</evidence>
<dbReference type="Proteomes" id="UP000288168">
    <property type="component" value="Unassembled WGS sequence"/>
</dbReference>
<dbReference type="Pfam" id="PF11558">
    <property type="entry name" value="HET-s_218-289"/>
    <property type="match status" value="1"/>
</dbReference>
<dbReference type="InterPro" id="IPR038305">
    <property type="entry name" value="HeLo_sf"/>
</dbReference>
<dbReference type="Gene3D" id="1.20.120.1020">
    <property type="entry name" value="Prion-inhibition and propagation, HeLo domain"/>
    <property type="match status" value="1"/>
</dbReference>